<organism evidence="3">
    <name type="scientific">Grammatophora oceanica</name>
    <dbReference type="NCBI Taxonomy" id="210454"/>
    <lineage>
        <taxon>Eukaryota</taxon>
        <taxon>Sar</taxon>
        <taxon>Stramenopiles</taxon>
        <taxon>Ochrophyta</taxon>
        <taxon>Bacillariophyta</taxon>
        <taxon>Fragilariophyceae</taxon>
        <taxon>Fragilariophycidae</taxon>
        <taxon>Rhabdonematales</taxon>
        <taxon>Grammatophoraceae</taxon>
        <taxon>Grammatophora</taxon>
    </lineage>
</organism>
<dbReference type="EMBL" id="HBGK01044804">
    <property type="protein sequence ID" value="CAD9304537.1"/>
    <property type="molecule type" value="Transcribed_RNA"/>
</dbReference>
<gene>
    <name evidence="3" type="ORF">GOCE00092_LOCUS23558</name>
</gene>
<feature type="domain" description="DUF155" evidence="2">
    <location>
        <begin position="5"/>
        <end position="105"/>
    </location>
</feature>
<comment type="similarity">
    <text evidence="1">Belongs to the RMD1/sif2 family.</text>
</comment>
<proteinExistence type="inferred from homology"/>
<protein>
    <recommendedName>
        <fullName evidence="2">DUF155 domain-containing protein</fullName>
    </recommendedName>
</protein>
<dbReference type="InterPro" id="IPR003734">
    <property type="entry name" value="DUF155"/>
</dbReference>
<dbReference type="Pfam" id="PF02582">
    <property type="entry name" value="DUF155"/>
    <property type="match status" value="1"/>
</dbReference>
<dbReference type="PANTHER" id="PTHR16255">
    <property type="entry name" value="REQUIRED FOR MEIOTIC NUCLEAR DIVISION PROTEIN 1 HOMOLOG"/>
    <property type="match status" value="1"/>
</dbReference>
<accession>A0A7S1VM87</accession>
<dbReference type="GO" id="GO:0005739">
    <property type="term" value="C:mitochondrion"/>
    <property type="evidence" value="ECO:0007669"/>
    <property type="project" value="UniProtKB-ARBA"/>
</dbReference>
<sequence length="194" mass="21844">MTVVAVISEIMAQTVALDSYSDTVDQLLADFAQINNHVSETGNFNDMQRQVLFQVMAQNNTILLDLLSKLGIKDRTHVSWNMPELDVLHSQLLDEFEIASRFHYLEFKLDLIQQNAKFFLEIMHNQKAAFLEWAIVILICFECVLMCLEMSGYGQVFFEQVSLGLGWTPASEMTTTATTSTTSTAVSSIEDETG</sequence>
<reference evidence="3" key="1">
    <citation type="submission" date="2021-01" db="EMBL/GenBank/DDBJ databases">
        <authorList>
            <person name="Corre E."/>
            <person name="Pelletier E."/>
            <person name="Niang G."/>
            <person name="Scheremetjew M."/>
            <person name="Finn R."/>
            <person name="Kale V."/>
            <person name="Holt S."/>
            <person name="Cochrane G."/>
            <person name="Meng A."/>
            <person name="Brown T."/>
            <person name="Cohen L."/>
        </authorList>
    </citation>
    <scope>NUCLEOTIDE SEQUENCE</scope>
    <source>
        <strain evidence="3">CCMP 410</strain>
    </source>
</reference>
<name>A0A7S1VM87_9STRA</name>
<evidence type="ECO:0000259" key="2">
    <source>
        <dbReference type="Pfam" id="PF02582"/>
    </source>
</evidence>
<dbReference type="PANTHER" id="PTHR16255:SF6">
    <property type="entry name" value="PROTEIN RETARDED ROOT GROWTH-LIKE"/>
    <property type="match status" value="1"/>
</dbReference>
<evidence type="ECO:0000256" key="1">
    <source>
        <dbReference type="ARBA" id="ARBA00008306"/>
    </source>
</evidence>
<evidence type="ECO:0000313" key="3">
    <source>
        <dbReference type="EMBL" id="CAD9304537.1"/>
    </source>
</evidence>
<dbReference type="AlphaFoldDB" id="A0A7S1VM87"/>
<dbReference type="InterPro" id="IPR051624">
    <property type="entry name" value="RMD1/Sad1-interacting"/>
</dbReference>